<name>A0A836IZ03_9TRYP</name>
<feature type="compositionally biased region" description="Basic and acidic residues" evidence="1">
    <location>
        <begin position="117"/>
        <end position="126"/>
    </location>
</feature>
<feature type="region of interest" description="Disordered" evidence="1">
    <location>
        <begin position="1"/>
        <end position="26"/>
    </location>
</feature>
<dbReference type="InterPro" id="IPR040456">
    <property type="entry name" value="RNase_H2_suB"/>
</dbReference>
<keyword evidence="3" id="KW-1185">Reference proteome</keyword>
<reference evidence="2 3" key="1">
    <citation type="submission" date="2021-02" db="EMBL/GenBank/DDBJ databases">
        <title>Porcisia hertigi Genome sequencing and assembly.</title>
        <authorList>
            <person name="Almutairi H."/>
            <person name="Gatherer D."/>
        </authorList>
    </citation>
    <scope>NUCLEOTIDE SEQUENCE [LARGE SCALE GENOMIC DNA]</scope>
    <source>
        <strain evidence="2 3">C119</strain>
    </source>
</reference>
<dbReference type="GO" id="GO:0005654">
    <property type="term" value="C:nucleoplasm"/>
    <property type="evidence" value="ECO:0007669"/>
    <property type="project" value="TreeGrafter"/>
</dbReference>
<accession>A0A836IZ03</accession>
<dbReference type="Gene3D" id="1.10.20.120">
    <property type="match status" value="1"/>
</dbReference>
<dbReference type="Proteomes" id="UP000674318">
    <property type="component" value="Unassembled WGS sequence"/>
</dbReference>
<dbReference type="KEGG" id="phet:94293534"/>
<dbReference type="GeneID" id="94293534"/>
<evidence type="ECO:0000313" key="2">
    <source>
        <dbReference type="EMBL" id="KAG5509875.1"/>
    </source>
</evidence>
<dbReference type="Gene3D" id="2.20.25.530">
    <property type="match status" value="1"/>
</dbReference>
<dbReference type="AlphaFoldDB" id="A0A836IZ03"/>
<comment type="caution">
    <text evidence="2">The sequence shown here is derived from an EMBL/GenBank/DDBJ whole genome shotgun (WGS) entry which is preliminary data.</text>
</comment>
<feature type="compositionally biased region" description="Basic and acidic residues" evidence="1">
    <location>
        <begin position="619"/>
        <end position="633"/>
    </location>
</feature>
<feature type="region of interest" description="Disordered" evidence="1">
    <location>
        <begin position="103"/>
        <end position="142"/>
    </location>
</feature>
<protein>
    <recommendedName>
        <fullName evidence="4">Rnh202 triple barrel domain-containing protein</fullName>
    </recommendedName>
</protein>
<dbReference type="PANTHER" id="PTHR13383">
    <property type="entry name" value="RIBONUCLEASE H2 SUBUNIT B"/>
    <property type="match status" value="1"/>
</dbReference>
<organism evidence="2 3">
    <name type="scientific">Porcisia hertigi</name>
    <dbReference type="NCBI Taxonomy" id="2761500"/>
    <lineage>
        <taxon>Eukaryota</taxon>
        <taxon>Discoba</taxon>
        <taxon>Euglenozoa</taxon>
        <taxon>Kinetoplastea</taxon>
        <taxon>Metakinetoplastina</taxon>
        <taxon>Trypanosomatida</taxon>
        <taxon>Trypanosomatidae</taxon>
        <taxon>Leishmaniinae</taxon>
        <taxon>Porcisia</taxon>
    </lineage>
</organism>
<dbReference type="PANTHER" id="PTHR13383:SF11">
    <property type="entry name" value="RIBONUCLEASE H2 SUBUNIT B"/>
    <property type="match status" value="1"/>
</dbReference>
<evidence type="ECO:0000256" key="1">
    <source>
        <dbReference type="SAM" id="MobiDB-lite"/>
    </source>
</evidence>
<evidence type="ECO:0008006" key="4">
    <source>
        <dbReference type="Google" id="ProtNLM"/>
    </source>
</evidence>
<feature type="compositionally biased region" description="Basic and acidic residues" evidence="1">
    <location>
        <begin position="1"/>
        <end position="17"/>
    </location>
</feature>
<dbReference type="EMBL" id="JAFJZO010000012">
    <property type="protein sequence ID" value="KAG5509875.1"/>
    <property type="molecule type" value="Genomic_DNA"/>
</dbReference>
<feature type="region of interest" description="Disordered" evidence="1">
    <location>
        <begin position="41"/>
        <end position="84"/>
    </location>
</feature>
<sequence length="678" mass="71022">MSQPQHSDDKGHARAEEGIAGTTLSLTCDGPSKVFPACLAEGEADPNCVTQRVDVDGTDGDNRGGYTVDDRDDSSDDDGGHTRYASASSSRFYAHITASSKDDACSFRSPNHPHPPVRHDPHDRTAAEPMQAASSSSSGKVQRRRVWILPRDAFPPQCLASLSTTTKVCGDSGLYVSNGCSSTCESTRTSTQSTAAATTFATTGHMDARLQPVSHLNSPAVKVAAPSALPCMLNASVVRLPHPRHGQPFLCIVVREPGISAVASTPSATPPSSASASSSLLYEVQSQAPPSVFAQSWFVQEQVVPSTVDDGGLLVATPLDLTFFALHELFSDAERYERLASTFMSAEDLYRDRDFSSSAPICVSAPDMGTAVPGVSAYMSVFGDVGGASEDSRSSSSSSRPTSVLFNAAHFLSASGDGASVNGGCPGDRAVGPVPWDSTTTLSALSHGKLSGGRRRGWNGWARATAEHPFLLHHCMGALQSDGVLRRLCEVRAVGSGTFSADTSPSSTPVEAPPSLYYKPSESVALDWLKRKIEHVRASAVLRALLQLPDSTSVAASTAAPTAAAEACTEVPMSFAFGVVAEYVPDRLHAALAVACGISDLAAQPVSSLTSAASLHDTQQPRRSGDLTTRRGSDVVPSAVGPKSASVRRLEKAGPPKGTPTLFDMFAKKKLKTESDAS</sequence>
<proteinExistence type="predicted"/>
<feature type="region of interest" description="Disordered" evidence="1">
    <location>
        <begin position="611"/>
        <end position="678"/>
    </location>
</feature>
<dbReference type="RefSeq" id="XP_067758882.1">
    <property type="nucleotide sequence ID" value="XM_067903457.1"/>
</dbReference>
<dbReference type="OrthoDB" id="267189at2759"/>
<evidence type="ECO:0000313" key="3">
    <source>
        <dbReference type="Proteomes" id="UP000674318"/>
    </source>
</evidence>
<dbReference type="GO" id="GO:0006401">
    <property type="term" value="P:RNA catabolic process"/>
    <property type="evidence" value="ECO:0007669"/>
    <property type="project" value="TreeGrafter"/>
</dbReference>
<gene>
    <name evidence="2" type="ORF">JKF63_07520</name>
</gene>
<dbReference type="GO" id="GO:0032299">
    <property type="term" value="C:ribonuclease H2 complex"/>
    <property type="evidence" value="ECO:0007669"/>
    <property type="project" value="InterPro"/>
</dbReference>